<accession>A0A6I1HMP9</accession>
<feature type="region of interest" description="Disordered" evidence="1">
    <location>
        <begin position="413"/>
        <end position="446"/>
    </location>
</feature>
<keyword evidence="3" id="KW-1185">Reference proteome</keyword>
<organism evidence="2 3">
    <name type="scientific">Janthinobacterium violaceinigrum</name>
    <dbReference type="NCBI Taxonomy" id="2654252"/>
    <lineage>
        <taxon>Bacteria</taxon>
        <taxon>Pseudomonadati</taxon>
        <taxon>Pseudomonadota</taxon>
        <taxon>Betaproteobacteria</taxon>
        <taxon>Burkholderiales</taxon>
        <taxon>Oxalobacteraceae</taxon>
        <taxon>Janthinobacterium</taxon>
    </lineage>
</organism>
<dbReference type="RefSeq" id="WP_152285338.1">
    <property type="nucleotide sequence ID" value="NZ_WFLI01000073.1"/>
</dbReference>
<evidence type="ECO:0000313" key="2">
    <source>
        <dbReference type="EMBL" id="KAB8057906.1"/>
    </source>
</evidence>
<reference evidence="2 3" key="1">
    <citation type="submission" date="2019-10" db="EMBL/GenBank/DDBJ databases">
        <title>Three novel species isolated from a subtropical stream in China.</title>
        <authorList>
            <person name="Lu H."/>
        </authorList>
    </citation>
    <scope>NUCLEOTIDE SEQUENCE [LARGE SCALE GENOMIC DNA]</scope>
    <source>
        <strain evidence="2 3">FT13W</strain>
    </source>
</reference>
<gene>
    <name evidence="2" type="ORF">GCN75_28470</name>
</gene>
<name>A0A6I1HMP9_9BURK</name>
<feature type="compositionally biased region" description="Low complexity" evidence="1">
    <location>
        <begin position="413"/>
        <end position="444"/>
    </location>
</feature>
<evidence type="ECO:0008006" key="4">
    <source>
        <dbReference type="Google" id="ProtNLM"/>
    </source>
</evidence>
<evidence type="ECO:0000256" key="1">
    <source>
        <dbReference type="SAM" id="MobiDB-lite"/>
    </source>
</evidence>
<dbReference type="EMBL" id="WFLI01000073">
    <property type="protein sequence ID" value="KAB8057906.1"/>
    <property type="molecule type" value="Genomic_DNA"/>
</dbReference>
<dbReference type="AlphaFoldDB" id="A0A6I1HMP9"/>
<comment type="caution">
    <text evidence="2">The sequence shown here is derived from an EMBL/GenBank/DDBJ whole genome shotgun (WGS) entry which is preliminary data.</text>
</comment>
<protein>
    <recommendedName>
        <fullName evidence="4">Monoheme cytochrome SoxX</fullName>
    </recommendedName>
</protein>
<proteinExistence type="predicted"/>
<dbReference type="Proteomes" id="UP000468717">
    <property type="component" value="Unassembled WGS sequence"/>
</dbReference>
<evidence type="ECO:0000313" key="3">
    <source>
        <dbReference type="Proteomes" id="UP000468717"/>
    </source>
</evidence>
<sequence>MFRKQLLYITSDALCAYDWNHGVLGPGHVFPASAAGLDGFAAWLEDPQAQRSGVPAYLLTDLIEEDFQRQLLPHVRGKAGRALLERRKQQLHRDTPYRGSTLLGRESTGRHDDQVLFFALTNPSLLQPWTEALEHLRVPVAGIYSTSLLSIALVKKLSIAHEHLLLVTQQSGGLRQSYYENGQLRFSRQTATIALDGVAVNIALETEKTRQFLTSTRMLARGDVLNTVILAPAAQIAKLELLCDNGVEVAYHFIDLQLAGARVGLRQTPALADELLLTLLGKQPPPSHYPPGALARYYHFQRARKTLYGASALIGASAALWCAINLLGGITDDGATQRLAQETASYQERYRSVMSTQPPAPAKTQNMKVAVTLGQMIASQAPEPGRLLGLLSAALDQAPQVALSQLHWHAGQAAARAAGSQPAQQQQQQQQQQQGGPPGSALAGIPLAPPQALRLEADVAMPNNDYRAALAAITAFAQTLVRQPGMQVTIEETPLDLRSSVALSGKSAAPAPDSHARFTLLLAWQP</sequence>